<keyword evidence="3" id="KW-1185">Reference proteome</keyword>
<organism evidence="2 3">
    <name type="scientific">Volvox reticuliferus</name>
    <dbReference type="NCBI Taxonomy" id="1737510"/>
    <lineage>
        <taxon>Eukaryota</taxon>
        <taxon>Viridiplantae</taxon>
        <taxon>Chlorophyta</taxon>
        <taxon>core chlorophytes</taxon>
        <taxon>Chlorophyceae</taxon>
        <taxon>CS clade</taxon>
        <taxon>Chlamydomonadales</taxon>
        <taxon>Volvocaceae</taxon>
        <taxon>Volvox</taxon>
    </lineage>
</organism>
<dbReference type="Proteomes" id="UP000747110">
    <property type="component" value="Unassembled WGS sequence"/>
</dbReference>
<name>A0A8J4CNI6_9CHLO</name>
<feature type="region of interest" description="Disordered" evidence="1">
    <location>
        <begin position="81"/>
        <end position="128"/>
    </location>
</feature>
<feature type="compositionally biased region" description="Basic residues" evidence="1">
    <location>
        <begin position="81"/>
        <end position="100"/>
    </location>
</feature>
<comment type="caution">
    <text evidence="2">The sequence shown here is derived from an EMBL/GenBank/DDBJ whole genome shotgun (WGS) entry which is preliminary data.</text>
</comment>
<feature type="non-terminal residue" evidence="2">
    <location>
        <position position="128"/>
    </location>
</feature>
<dbReference type="AlphaFoldDB" id="A0A8J4CNI6"/>
<dbReference type="OrthoDB" id="17346at2759"/>
<dbReference type="EMBL" id="BNCP01000031">
    <property type="protein sequence ID" value="GIL85133.1"/>
    <property type="molecule type" value="Genomic_DNA"/>
</dbReference>
<accession>A0A8J4CNI6</accession>
<evidence type="ECO:0000256" key="1">
    <source>
        <dbReference type="SAM" id="MobiDB-lite"/>
    </source>
</evidence>
<gene>
    <name evidence="2" type="ORF">Vretifemale_13531</name>
</gene>
<sequence length="128" mass="14370">RGDGNCISDGVSGDEKSECDSDTLAEVERLLLRQREEDPPPPGPSLRHCLLQQKLAVLDGCIYRRRVLVRQQQLVQLLNAHHNRHKDSHVRNNQRHRRHQQGQQGQVRAAAAAATEGSSPGDWGWDAD</sequence>
<proteinExistence type="predicted"/>
<evidence type="ECO:0000313" key="2">
    <source>
        <dbReference type="EMBL" id="GIL85133.1"/>
    </source>
</evidence>
<reference evidence="2" key="1">
    <citation type="journal article" date="2021" name="Proc. Natl. Acad. Sci. U.S.A.">
        <title>Three genomes in the algal genus Volvox reveal the fate of a haploid sex-determining region after a transition to homothallism.</title>
        <authorList>
            <person name="Yamamoto K."/>
            <person name="Hamaji T."/>
            <person name="Kawai-Toyooka H."/>
            <person name="Matsuzaki R."/>
            <person name="Takahashi F."/>
            <person name="Nishimura Y."/>
            <person name="Kawachi M."/>
            <person name="Noguchi H."/>
            <person name="Minakuchi Y."/>
            <person name="Umen J.G."/>
            <person name="Toyoda A."/>
            <person name="Nozaki H."/>
        </authorList>
    </citation>
    <scope>NUCLEOTIDE SEQUENCE</scope>
    <source>
        <strain evidence="2">NIES-3786</strain>
    </source>
</reference>
<feature type="compositionally biased region" description="Low complexity" evidence="1">
    <location>
        <begin position="101"/>
        <end position="114"/>
    </location>
</feature>
<feature type="non-terminal residue" evidence="2">
    <location>
        <position position="1"/>
    </location>
</feature>
<feature type="region of interest" description="Disordered" evidence="1">
    <location>
        <begin position="1"/>
        <end position="22"/>
    </location>
</feature>
<protein>
    <submittedName>
        <fullName evidence="2">Uncharacterized protein</fullName>
    </submittedName>
</protein>
<evidence type="ECO:0000313" key="3">
    <source>
        <dbReference type="Proteomes" id="UP000747110"/>
    </source>
</evidence>